<keyword evidence="4" id="KW-1185">Reference proteome</keyword>
<dbReference type="EMBL" id="BPLR01010653">
    <property type="protein sequence ID" value="GIY40738.1"/>
    <property type="molecule type" value="Genomic_DNA"/>
</dbReference>
<accession>A0AAV4T266</accession>
<proteinExistence type="predicted"/>
<feature type="signal peptide" evidence="2">
    <location>
        <begin position="1"/>
        <end position="18"/>
    </location>
</feature>
<reference evidence="3 4" key="1">
    <citation type="submission" date="2021-06" db="EMBL/GenBank/DDBJ databases">
        <title>Caerostris extrusa draft genome.</title>
        <authorList>
            <person name="Kono N."/>
            <person name="Arakawa K."/>
        </authorList>
    </citation>
    <scope>NUCLEOTIDE SEQUENCE [LARGE SCALE GENOMIC DNA]</scope>
</reference>
<name>A0AAV4T266_CAEEX</name>
<dbReference type="Proteomes" id="UP001054945">
    <property type="component" value="Unassembled WGS sequence"/>
</dbReference>
<dbReference type="AlphaFoldDB" id="A0AAV4T266"/>
<evidence type="ECO:0000256" key="1">
    <source>
        <dbReference type="SAM" id="MobiDB-lite"/>
    </source>
</evidence>
<evidence type="ECO:0000313" key="4">
    <source>
        <dbReference type="Proteomes" id="UP001054945"/>
    </source>
</evidence>
<organism evidence="3 4">
    <name type="scientific">Caerostris extrusa</name>
    <name type="common">Bark spider</name>
    <name type="synonym">Caerostris bankana</name>
    <dbReference type="NCBI Taxonomy" id="172846"/>
    <lineage>
        <taxon>Eukaryota</taxon>
        <taxon>Metazoa</taxon>
        <taxon>Ecdysozoa</taxon>
        <taxon>Arthropoda</taxon>
        <taxon>Chelicerata</taxon>
        <taxon>Arachnida</taxon>
        <taxon>Araneae</taxon>
        <taxon>Araneomorphae</taxon>
        <taxon>Entelegynae</taxon>
        <taxon>Araneoidea</taxon>
        <taxon>Araneidae</taxon>
        <taxon>Caerostris</taxon>
    </lineage>
</organism>
<sequence length="147" mass="16981">MSFVKLFALALQVSNWEGFQLWFSFSPLCDPEWIWILNQYWVFVRELTLQMPLRKMKDSMVLHQWTNLWDDRGYGLEGMGLMKDKDLDERQYGTPSVDKLWHDRGYGLEGMGSLDFQGMRAADSKGPPPPPTPPHFSQLHANESASG</sequence>
<evidence type="ECO:0000256" key="2">
    <source>
        <dbReference type="SAM" id="SignalP"/>
    </source>
</evidence>
<feature type="chain" id="PRO_5043405553" evidence="2">
    <location>
        <begin position="19"/>
        <end position="147"/>
    </location>
</feature>
<comment type="caution">
    <text evidence="3">The sequence shown here is derived from an EMBL/GenBank/DDBJ whole genome shotgun (WGS) entry which is preliminary data.</text>
</comment>
<gene>
    <name evidence="3" type="ORF">CEXT_33301</name>
</gene>
<keyword evidence="2" id="KW-0732">Signal</keyword>
<evidence type="ECO:0000313" key="3">
    <source>
        <dbReference type="EMBL" id="GIY40738.1"/>
    </source>
</evidence>
<protein>
    <submittedName>
        <fullName evidence="3">Uncharacterized protein</fullName>
    </submittedName>
</protein>
<feature type="region of interest" description="Disordered" evidence="1">
    <location>
        <begin position="117"/>
        <end position="147"/>
    </location>
</feature>